<dbReference type="EMBL" id="JBHUHX010000047">
    <property type="protein sequence ID" value="MFD2113281.1"/>
    <property type="molecule type" value="Genomic_DNA"/>
</dbReference>
<dbReference type="Proteomes" id="UP001597337">
    <property type="component" value="Unassembled WGS sequence"/>
</dbReference>
<name>A0ABW4YCC3_9GAMM</name>
<dbReference type="InterPro" id="IPR018490">
    <property type="entry name" value="cNMP-bd_dom_sf"/>
</dbReference>
<dbReference type="CDD" id="cd00038">
    <property type="entry name" value="CAP_ED"/>
    <property type="match status" value="1"/>
</dbReference>
<dbReference type="PROSITE" id="PS50042">
    <property type="entry name" value="CNMP_BINDING_3"/>
    <property type="match status" value="1"/>
</dbReference>
<dbReference type="InterPro" id="IPR014710">
    <property type="entry name" value="RmlC-like_jellyroll"/>
</dbReference>
<dbReference type="Gene3D" id="2.60.120.10">
    <property type="entry name" value="Jelly Rolls"/>
    <property type="match status" value="1"/>
</dbReference>
<dbReference type="SUPFAM" id="SSF51206">
    <property type="entry name" value="cAMP-binding domain-like"/>
    <property type="match status" value="1"/>
</dbReference>
<protein>
    <submittedName>
        <fullName evidence="2">Crp/Fnr family transcriptional regulator</fullName>
    </submittedName>
</protein>
<accession>A0ABW4YCC3</accession>
<proteinExistence type="predicted"/>
<gene>
    <name evidence="2" type="ORF">ACFSJC_15635</name>
</gene>
<sequence>MNEVNKIEAIKNSALGAELDPDECQVLADRMGAIALAAGDTLVEEGDERHTLFLLATGRLCVCRRVGTSEEIVHQMRPGECAGTRAFVDRSVRKAGLRAEIDSQVMTLEPVDFEALIDSHPRLVFKMMRAIFRITHSNLMRMNRESAEMRNYLLKTGGRY</sequence>
<dbReference type="SMART" id="SM00100">
    <property type="entry name" value="cNMP"/>
    <property type="match status" value="1"/>
</dbReference>
<evidence type="ECO:0000313" key="3">
    <source>
        <dbReference type="Proteomes" id="UP001597337"/>
    </source>
</evidence>
<dbReference type="RefSeq" id="WP_386028032.1">
    <property type="nucleotide sequence ID" value="NZ_JBHUHX010000047.1"/>
</dbReference>
<organism evidence="2 3">
    <name type="scientific">Thiorhodococcus fuscus</name>
    <dbReference type="NCBI Taxonomy" id="527200"/>
    <lineage>
        <taxon>Bacteria</taxon>
        <taxon>Pseudomonadati</taxon>
        <taxon>Pseudomonadota</taxon>
        <taxon>Gammaproteobacteria</taxon>
        <taxon>Chromatiales</taxon>
        <taxon>Chromatiaceae</taxon>
        <taxon>Thiorhodococcus</taxon>
    </lineage>
</organism>
<keyword evidence="3" id="KW-1185">Reference proteome</keyword>
<feature type="domain" description="Cyclic nucleotide-binding" evidence="1">
    <location>
        <begin position="15"/>
        <end position="117"/>
    </location>
</feature>
<evidence type="ECO:0000259" key="1">
    <source>
        <dbReference type="PROSITE" id="PS50042"/>
    </source>
</evidence>
<reference evidence="3" key="1">
    <citation type="journal article" date="2019" name="Int. J. Syst. Evol. Microbiol.">
        <title>The Global Catalogue of Microorganisms (GCM) 10K type strain sequencing project: providing services to taxonomists for standard genome sequencing and annotation.</title>
        <authorList>
            <consortium name="The Broad Institute Genomics Platform"/>
            <consortium name="The Broad Institute Genome Sequencing Center for Infectious Disease"/>
            <person name="Wu L."/>
            <person name="Ma J."/>
        </authorList>
    </citation>
    <scope>NUCLEOTIDE SEQUENCE [LARGE SCALE GENOMIC DNA]</scope>
    <source>
        <strain evidence="3">KACC 12597</strain>
    </source>
</reference>
<comment type="caution">
    <text evidence="2">The sequence shown here is derived from an EMBL/GenBank/DDBJ whole genome shotgun (WGS) entry which is preliminary data.</text>
</comment>
<evidence type="ECO:0000313" key="2">
    <source>
        <dbReference type="EMBL" id="MFD2113281.1"/>
    </source>
</evidence>
<dbReference type="InterPro" id="IPR000595">
    <property type="entry name" value="cNMP-bd_dom"/>
</dbReference>
<dbReference type="Pfam" id="PF00027">
    <property type="entry name" value="cNMP_binding"/>
    <property type="match status" value="1"/>
</dbReference>